<keyword evidence="7" id="KW-0812">Transmembrane</keyword>
<dbReference type="PROSITE" id="PS51081">
    <property type="entry name" value="ZF_SIAH"/>
    <property type="match status" value="1"/>
</dbReference>
<organism evidence="9 10">
    <name type="scientific">Diatraea saccharalis</name>
    <name type="common">sugarcane borer</name>
    <dbReference type="NCBI Taxonomy" id="40085"/>
    <lineage>
        <taxon>Eukaryota</taxon>
        <taxon>Metazoa</taxon>
        <taxon>Ecdysozoa</taxon>
        <taxon>Arthropoda</taxon>
        <taxon>Hexapoda</taxon>
        <taxon>Insecta</taxon>
        <taxon>Pterygota</taxon>
        <taxon>Neoptera</taxon>
        <taxon>Endopterygota</taxon>
        <taxon>Lepidoptera</taxon>
        <taxon>Glossata</taxon>
        <taxon>Ditrysia</taxon>
        <taxon>Pyraloidea</taxon>
        <taxon>Crambidae</taxon>
        <taxon>Crambinae</taxon>
        <taxon>Diatraea</taxon>
    </lineage>
</organism>
<comment type="similarity">
    <text evidence="1 6">Belongs to the SINA (Seven in absentia) family.</text>
</comment>
<keyword evidence="2 6" id="KW-0479">Metal-binding</keyword>
<dbReference type="PANTHER" id="PTHR45877:SF2">
    <property type="entry name" value="E3 UBIQUITIN-PROTEIN LIGASE SINA-RELATED"/>
    <property type="match status" value="1"/>
</dbReference>
<dbReference type="GO" id="GO:0005737">
    <property type="term" value="C:cytoplasm"/>
    <property type="evidence" value="ECO:0007669"/>
    <property type="project" value="InterPro"/>
</dbReference>
<keyword evidence="7" id="KW-0472">Membrane</keyword>
<dbReference type="PANTHER" id="PTHR45877">
    <property type="entry name" value="E3 UBIQUITIN-PROTEIN LIGASE SIAH2"/>
    <property type="match status" value="1"/>
</dbReference>
<evidence type="ECO:0000256" key="6">
    <source>
        <dbReference type="RuleBase" id="RU201113"/>
    </source>
</evidence>
<dbReference type="EMBL" id="OU893334">
    <property type="protein sequence ID" value="CAH0758701.1"/>
    <property type="molecule type" value="Genomic_DNA"/>
</dbReference>
<evidence type="ECO:0000256" key="7">
    <source>
        <dbReference type="SAM" id="Phobius"/>
    </source>
</evidence>
<dbReference type="InterPro" id="IPR013083">
    <property type="entry name" value="Znf_RING/FYVE/PHD"/>
</dbReference>
<dbReference type="AlphaFoldDB" id="A0A9P0C8A8"/>
<evidence type="ECO:0000259" key="8">
    <source>
        <dbReference type="PROSITE" id="PS51081"/>
    </source>
</evidence>
<dbReference type="SUPFAM" id="SSF49599">
    <property type="entry name" value="TRAF domain-like"/>
    <property type="match status" value="1"/>
</dbReference>
<dbReference type="Pfam" id="PF21361">
    <property type="entry name" value="Sina_ZnF"/>
    <property type="match status" value="1"/>
</dbReference>
<evidence type="ECO:0000256" key="4">
    <source>
        <dbReference type="ARBA" id="ARBA00022833"/>
    </source>
</evidence>
<keyword evidence="6" id="KW-0833">Ubl conjugation pathway</keyword>
<dbReference type="Gene3D" id="3.30.40.10">
    <property type="entry name" value="Zinc/RING finger domain, C3HC4 (zinc finger)"/>
    <property type="match status" value="1"/>
</dbReference>
<keyword evidence="7" id="KW-1133">Transmembrane helix</keyword>
<comment type="pathway">
    <text evidence="6">Protein modification; protein ubiquitination.</text>
</comment>
<dbReference type="GO" id="GO:0061630">
    <property type="term" value="F:ubiquitin protein ligase activity"/>
    <property type="evidence" value="ECO:0007669"/>
    <property type="project" value="UniProtKB-EC"/>
</dbReference>
<dbReference type="GO" id="GO:0043161">
    <property type="term" value="P:proteasome-mediated ubiquitin-dependent protein catabolic process"/>
    <property type="evidence" value="ECO:0007669"/>
    <property type="project" value="TreeGrafter"/>
</dbReference>
<feature type="transmembrane region" description="Helical" evidence="7">
    <location>
        <begin position="6"/>
        <end position="26"/>
    </location>
</feature>
<accession>A0A9P0C8A8</accession>
<comment type="domain">
    <text evidence="6">The SBD domain (substrate-binding domain) mediates the interaction with substrate proteins. It is related to the TRAF family.</text>
</comment>
<dbReference type="InterPro" id="IPR018121">
    <property type="entry name" value="7-in-absentia-prot_TRAF-dom"/>
</dbReference>
<evidence type="ECO:0000256" key="3">
    <source>
        <dbReference type="ARBA" id="ARBA00022771"/>
    </source>
</evidence>
<evidence type="ECO:0000313" key="10">
    <source>
        <dbReference type="Proteomes" id="UP001153714"/>
    </source>
</evidence>
<name>A0A9P0C8A8_9NEOP</name>
<keyword evidence="10" id="KW-1185">Reference proteome</keyword>
<gene>
    <name evidence="9" type="ORF">DIATSA_LOCUS9112</name>
</gene>
<dbReference type="GO" id="GO:0008270">
    <property type="term" value="F:zinc ion binding"/>
    <property type="evidence" value="ECO:0007669"/>
    <property type="project" value="UniProtKB-KW"/>
</dbReference>
<dbReference type="InterPro" id="IPR004162">
    <property type="entry name" value="SINA-like_animal"/>
</dbReference>
<comment type="function">
    <text evidence="6">E3 ubiquitin-protein ligase that mediates ubiquitination and subsequent proteasomal degradation of target proteins. E3 ubiquitin ligases accept ubiquitin from an E2 ubiquitin-conjugating enzyme in the form of a thioester and then directly transfers the ubiquitin to targeted substrates.</text>
</comment>
<evidence type="ECO:0000256" key="5">
    <source>
        <dbReference type="PROSITE-ProRule" id="PRU00455"/>
    </source>
</evidence>
<dbReference type="Proteomes" id="UP001153714">
    <property type="component" value="Chromosome 3"/>
</dbReference>
<sequence length="258" mass="30712">MKSNINALKPFQIVLGYIFLSYYVCLLKRRFTMRHLLTVVTTNVMQLHRLLCEKYFQRKIKCPNSEDGCCLYIKMSELEKHEKECPYKEMACPLAAVYGQCQWRGKLPQISKHFNELHPIHCQGDVDTEMCLRNTESQIVYYVMLGTFNFLFHVKVSEYDRKIYMTVQLIGTNISAQKWSYEIHIYNKDQPRRKYQYTDICHSNNTPLMDIFADEKCATLPFAFVDTFVNRDILNYKFYIKKNIESKPSNRQGVRRRN</sequence>
<keyword evidence="4 6" id="KW-0862">Zinc</keyword>
<dbReference type="InterPro" id="IPR013010">
    <property type="entry name" value="Znf_SIAH"/>
</dbReference>
<evidence type="ECO:0000313" key="9">
    <source>
        <dbReference type="EMBL" id="CAH0758701.1"/>
    </source>
</evidence>
<evidence type="ECO:0000256" key="2">
    <source>
        <dbReference type="ARBA" id="ARBA00022723"/>
    </source>
</evidence>
<comment type="domain">
    <text evidence="6">The RING-type zinc finger domain is essential for ubiquitin ligase activity.</text>
</comment>
<dbReference type="EC" id="2.3.2.27" evidence="6"/>
<dbReference type="GO" id="GO:0031624">
    <property type="term" value="F:ubiquitin conjugating enzyme binding"/>
    <property type="evidence" value="ECO:0007669"/>
    <property type="project" value="TreeGrafter"/>
</dbReference>
<keyword evidence="3 5" id="KW-0863">Zinc-finger</keyword>
<reference evidence="9" key="2">
    <citation type="submission" date="2022-10" db="EMBL/GenBank/DDBJ databases">
        <authorList>
            <consortium name="ENA_rothamsted_submissions"/>
            <consortium name="culmorum"/>
            <person name="King R."/>
        </authorList>
    </citation>
    <scope>NUCLEOTIDE SEQUENCE</scope>
</reference>
<dbReference type="Pfam" id="PF03145">
    <property type="entry name" value="Sina_TRAF"/>
    <property type="match status" value="1"/>
</dbReference>
<dbReference type="InterPro" id="IPR008974">
    <property type="entry name" value="TRAF-like"/>
</dbReference>
<reference evidence="9" key="1">
    <citation type="submission" date="2021-12" db="EMBL/GenBank/DDBJ databases">
        <authorList>
            <person name="King R."/>
        </authorList>
    </citation>
    <scope>NUCLEOTIDE SEQUENCE</scope>
</reference>
<dbReference type="Gene3D" id="2.60.210.10">
    <property type="entry name" value="Apoptosis, Tumor Necrosis Factor Receptor Associated Protein 2, Chain A"/>
    <property type="match status" value="1"/>
</dbReference>
<proteinExistence type="inferred from homology"/>
<evidence type="ECO:0000256" key="1">
    <source>
        <dbReference type="ARBA" id="ARBA00009119"/>
    </source>
</evidence>
<comment type="catalytic activity">
    <reaction evidence="6">
        <text>S-ubiquitinyl-[E2 ubiquitin-conjugating enzyme]-L-cysteine + [acceptor protein]-L-lysine = [E2 ubiquitin-conjugating enzyme]-L-cysteine + N(6)-ubiquitinyl-[acceptor protein]-L-lysine.</text>
        <dbReference type="EC" id="2.3.2.27"/>
    </reaction>
</comment>
<dbReference type="OrthoDB" id="4788989at2759"/>
<feature type="domain" description="SIAH-type" evidence="8">
    <location>
        <begin position="57"/>
        <end position="119"/>
    </location>
</feature>
<protein>
    <recommendedName>
        <fullName evidence="6">E3 ubiquitin-protein ligase</fullName>
        <ecNumber evidence="6">2.3.2.27</ecNumber>
    </recommendedName>
</protein>